<sequence length="44" mass="5238">MGLWGLGLLKDHLGKGRQWENLEHLRMTCHRSHRLKSQPGQRYL</sequence>
<dbReference type="EMBL" id="BMUL01000049">
    <property type="protein sequence ID" value="GHB12177.1"/>
    <property type="molecule type" value="Genomic_DNA"/>
</dbReference>
<evidence type="ECO:0000313" key="2">
    <source>
        <dbReference type="Proteomes" id="UP000644020"/>
    </source>
</evidence>
<accession>A0A918TB81</accession>
<keyword evidence="2" id="KW-1185">Reference proteome</keyword>
<comment type="caution">
    <text evidence="1">The sequence shown here is derived from an EMBL/GenBank/DDBJ whole genome shotgun (WGS) entry which is preliminary data.</text>
</comment>
<organism evidence="1 2">
    <name type="scientific">Streptomyces termitum</name>
    <dbReference type="NCBI Taxonomy" id="67368"/>
    <lineage>
        <taxon>Bacteria</taxon>
        <taxon>Bacillati</taxon>
        <taxon>Actinomycetota</taxon>
        <taxon>Actinomycetes</taxon>
        <taxon>Kitasatosporales</taxon>
        <taxon>Streptomycetaceae</taxon>
        <taxon>Streptomyces</taxon>
    </lineage>
</organism>
<evidence type="ECO:0000313" key="1">
    <source>
        <dbReference type="EMBL" id="GHB12177.1"/>
    </source>
</evidence>
<name>A0A918TB81_9ACTN</name>
<protein>
    <submittedName>
        <fullName evidence="1">Uncharacterized protein</fullName>
    </submittedName>
</protein>
<dbReference type="Proteomes" id="UP000644020">
    <property type="component" value="Unassembled WGS sequence"/>
</dbReference>
<proteinExistence type="predicted"/>
<reference evidence="1" key="1">
    <citation type="journal article" date="2014" name="Int. J. Syst. Evol. Microbiol.">
        <title>Complete genome sequence of Corynebacterium casei LMG S-19264T (=DSM 44701T), isolated from a smear-ripened cheese.</title>
        <authorList>
            <consortium name="US DOE Joint Genome Institute (JGI-PGF)"/>
            <person name="Walter F."/>
            <person name="Albersmeier A."/>
            <person name="Kalinowski J."/>
            <person name="Ruckert C."/>
        </authorList>
    </citation>
    <scope>NUCLEOTIDE SEQUENCE</scope>
    <source>
        <strain evidence="1">JCM 4518</strain>
    </source>
</reference>
<gene>
    <name evidence="1" type="ORF">GCM10010305_63180</name>
</gene>
<dbReference type="AlphaFoldDB" id="A0A918TB81"/>
<reference evidence="1" key="2">
    <citation type="submission" date="2020-09" db="EMBL/GenBank/DDBJ databases">
        <authorList>
            <person name="Sun Q."/>
            <person name="Ohkuma M."/>
        </authorList>
    </citation>
    <scope>NUCLEOTIDE SEQUENCE</scope>
    <source>
        <strain evidence="1">JCM 4518</strain>
    </source>
</reference>